<keyword evidence="2" id="KW-1185">Reference proteome</keyword>
<gene>
    <name evidence="1" type="ORF">N7472_004677</name>
</gene>
<dbReference type="Proteomes" id="UP001150879">
    <property type="component" value="Unassembled WGS sequence"/>
</dbReference>
<evidence type="ECO:0000313" key="2">
    <source>
        <dbReference type="Proteomes" id="UP001150879"/>
    </source>
</evidence>
<dbReference type="EMBL" id="JAPQKP010000003">
    <property type="protein sequence ID" value="KAJ5199473.1"/>
    <property type="molecule type" value="Genomic_DNA"/>
</dbReference>
<accession>A0A9W9JM39</accession>
<sequence>MLRYIIKVARERLREGAKKGVRERGEALDGGADEYRSLQRLEGIKKIGKVISSTASEGLRDARAQSKE</sequence>
<protein>
    <submittedName>
        <fullName evidence="1">Uncharacterized protein</fullName>
    </submittedName>
</protein>
<dbReference type="AlphaFoldDB" id="A0A9W9JM39"/>
<evidence type="ECO:0000313" key="1">
    <source>
        <dbReference type="EMBL" id="KAJ5199473.1"/>
    </source>
</evidence>
<organism evidence="1 2">
    <name type="scientific">Penicillium cf. griseofulvum</name>
    <dbReference type="NCBI Taxonomy" id="2972120"/>
    <lineage>
        <taxon>Eukaryota</taxon>
        <taxon>Fungi</taxon>
        <taxon>Dikarya</taxon>
        <taxon>Ascomycota</taxon>
        <taxon>Pezizomycotina</taxon>
        <taxon>Eurotiomycetes</taxon>
        <taxon>Eurotiomycetidae</taxon>
        <taxon>Eurotiales</taxon>
        <taxon>Aspergillaceae</taxon>
        <taxon>Penicillium</taxon>
    </lineage>
</organism>
<name>A0A9W9JM39_9EURO</name>
<proteinExistence type="predicted"/>
<reference evidence="1" key="2">
    <citation type="journal article" date="2023" name="IMA Fungus">
        <title>Comparative genomic study of the Penicillium genus elucidates a diverse pangenome and 15 lateral gene transfer events.</title>
        <authorList>
            <person name="Petersen C."/>
            <person name="Sorensen T."/>
            <person name="Nielsen M.R."/>
            <person name="Sondergaard T.E."/>
            <person name="Sorensen J.L."/>
            <person name="Fitzpatrick D.A."/>
            <person name="Frisvad J.C."/>
            <person name="Nielsen K.L."/>
        </authorList>
    </citation>
    <scope>NUCLEOTIDE SEQUENCE</scope>
    <source>
        <strain evidence="1">IBT 16849</strain>
    </source>
</reference>
<reference evidence="1" key="1">
    <citation type="submission" date="2022-11" db="EMBL/GenBank/DDBJ databases">
        <authorList>
            <person name="Petersen C."/>
        </authorList>
    </citation>
    <scope>NUCLEOTIDE SEQUENCE</scope>
    <source>
        <strain evidence="1">IBT 16849</strain>
    </source>
</reference>
<comment type="caution">
    <text evidence="1">The sequence shown here is derived from an EMBL/GenBank/DDBJ whole genome shotgun (WGS) entry which is preliminary data.</text>
</comment>